<evidence type="ECO:0000313" key="2">
    <source>
        <dbReference type="EMBL" id="SHH59973.1"/>
    </source>
</evidence>
<proteinExistence type="predicted"/>
<dbReference type="RefSeq" id="WP_072830479.1">
    <property type="nucleotide sequence ID" value="NZ_FQXP01000003.1"/>
</dbReference>
<gene>
    <name evidence="2" type="ORF">SAMN02745196_00914</name>
</gene>
<dbReference type="EMBL" id="FQXP01000003">
    <property type="protein sequence ID" value="SHH59973.1"/>
    <property type="molecule type" value="Genomic_DNA"/>
</dbReference>
<dbReference type="OrthoDB" id="9854593at2"/>
<feature type="transmembrane region" description="Helical" evidence="1">
    <location>
        <begin position="147"/>
        <end position="167"/>
    </location>
</feature>
<dbReference type="STRING" id="1121306.SAMN02745196_00914"/>
<keyword evidence="1" id="KW-1133">Transmembrane helix</keyword>
<evidence type="ECO:0000256" key="1">
    <source>
        <dbReference type="SAM" id="Phobius"/>
    </source>
</evidence>
<dbReference type="AlphaFoldDB" id="A0A1M5UBA7"/>
<dbReference type="Proteomes" id="UP000184526">
    <property type="component" value="Unassembled WGS sequence"/>
</dbReference>
<protein>
    <submittedName>
        <fullName evidence="2">Uncharacterized protein</fullName>
    </submittedName>
</protein>
<name>A0A1M5UBA7_9CLOT</name>
<feature type="transmembrane region" description="Helical" evidence="1">
    <location>
        <begin position="114"/>
        <end position="135"/>
    </location>
</feature>
<feature type="transmembrane region" description="Helical" evidence="1">
    <location>
        <begin position="82"/>
        <end position="102"/>
    </location>
</feature>
<keyword evidence="1" id="KW-0472">Membrane</keyword>
<keyword evidence="1" id="KW-0812">Transmembrane</keyword>
<feature type="transmembrane region" description="Helical" evidence="1">
    <location>
        <begin position="179"/>
        <end position="200"/>
    </location>
</feature>
<sequence length="213" mass="24968">MKKIDKYCLKGEYYDAFEKIDYRLQFMVPRSFRKEVDADLLDLFYRNQNMGNSLKEAIGVSVDSFIRDILESYYSTLGTRRFLNYFFQQAFLGAMLASFFYIMNSWILGNTEPISAATIFSGIIGFVMGAVAYYLSHKFLYRKSVNLGQFLQMMILLMPMYIMNFFHEEIYGITKGINISYFVVIVFLIIEIVGYIALVFSYKLKEKSDSYVR</sequence>
<reference evidence="2 3" key="1">
    <citation type="submission" date="2016-11" db="EMBL/GenBank/DDBJ databases">
        <authorList>
            <person name="Jaros S."/>
            <person name="Januszkiewicz K."/>
            <person name="Wedrychowicz H."/>
        </authorList>
    </citation>
    <scope>NUCLEOTIDE SEQUENCE [LARGE SCALE GENOMIC DNA]</scope>
    <source>
        <strain evidence="2 3">DSM 3089</strain>
    </source>
</reference>
<dbReference type="SUPFAM" id="SSF158560">
    <property type="entry name" value="BH3980-like"/>
    <property type="match status" value="1"/>
</dbReference>
<accession>A0A1M5UBA7</accession>
<evidence type="ECO:0000313" key="3">
    <source>
        <dbReference type="Proteomes" id="UP000184526"/>
    </source>
</evidence>
<organism evidence="2 3">
    <name type="scientific">Clostridium collagenovorans DSM 3089</name>
    <dbReference type="NCBI Taxonomy" id="1121306"/>
    <lineage>
        <taxon>Bacteria</taxon>
        <taxon>Bacillati</taxon>
        <taxon>Bacillota</taxon>
        <taxon>Clostridia</taxon>
        <taxon>Eubacteriales</taxon>
        <taxon>Clostridiaceae</taxon>
        <taxon>Clostridium</taxon>
    </lineage>
</organism>
<keyword evidence="3" id="KW-1185">Reference proteome</keyword>